<dbReference type="RefSeq" id="WP_008199558.1">
    <property type="nucleotide sequence ID" value="NZ_CM001023.1"/>
</dbReference>
<dbReference type="InterPro" id="IPR011044">
    <property type="entry name" value="Quino_amine_DH_bsu"/>
</dbReference>
<dbReference type="OrthoDB" id="823219at2"/>
<dbReference type="Proteomes" id="UP000003919">
    <property type="component" value="Chromosome"/>
</dbReference>
<dbReference type="eggNOG" id="COG3391">
    <property type="taxonomic scope" value="Bacteria"/>
</dbReference>
<dbReference type="InterPro" id="IPR011042">
    <property type="entry name" value="6-blade_b-propeller_TolB-like"/>
</dbReference>
<evidence type="ECO:0000313" key="1">
    <source>
        <dbReference type="EMBL" id="EAZ80766.1"/>
    </source>
</evidence>
<dbReference type="HOGENOM" id="CLU_040031_0_0_10"/>
<comment type="caution">
    <text evidence="1">The sequence shown here is derived from an EMBL/GenBank/DDBJ whole genome shotgun (WGS) entry which is preliminary data.</text>
</comment>
<protein>
    <submittedName>
        <fullName evidence="1">Uncharacterized protein</fullName>
    </submittedName>
</protein>
<dbReference type="EMBL" id="CM001023">
    <property type="protein sequence ID" value="EAZ80766.1"/>
    <property type="molecule type" value="Genomic_DNA"/>
</dbReference>
<proteinExistence type="predicted"/>
<dbReference type="SUPFAM" id="SSF50969">
    <property type="entry name" value="YVTN repeat-like/Quinoprotein amine dehydrogenase"/>
    <property type="match status" value="1"/>
</dbReference>
<organism evidence="1 2">
    <name type="scientific">Algoriphagus machipongonensis</name>
    <dbReference type="NCBI Taxonomy" id="388413"/>
    <lineage>
        <taxon>Bacteria</taxon>
        <taxon>Pseudomonadati</taxon>
        <taxon>Bacteroidota</taxon>
        <taxon>Cytophagia</taxon>
        <taxon>Cytophagales</taxon>
        <taxon>Cyclobacteriaceae</taxon>
        <taxon>Algoriphagus</taxon>
    </lineage>
</organism>
<dbReference type="AlphaFoldDB" id="A3HZT0"/>
<dbReference type="STRING" id="388413.ALPR1_07570"/>
<accession>A3HZT0</accession>
<dbReference type="Pfam" id="PF17170">
    <property type="entry name" value="DUF5128"/>
    <property type="match status" value="1"/>
</dbReference>
<name>A3HZT0_9BACT</name>
<dbReference type="Gene3D" id="2.120.10.30">
    <property type="entry name" value="TolB, C-terminal domain"/>
    <property type="match status" value="1"/>
</dbReference>
<reference evidence="1 2" key="1">
    <citation type="journal article" date="2011" name="J. Bacteriol.">
        <title>Complete genome sequence of Algoriphagus sp. PR1, bacterial prey of a colony-forming choanoflagellate.</title>
        <authorList>
            <person name="Alegado R.A."/>
            <person name="Ferriera S."/>
            <person name="Nusbaum C."/>
            <person name="Young S.K."/>
            <person name="Zeng Q."/>
            <person name="Imamovic A."/>
            <person name="Fairclough S.R."/>
            <person name="King N."/>
        </authorList>
    </citation>
    <scope>NUCLEOTIDE SEQUENCE [LARGE SCALE GENOMIC DNA]</scope>
    <source>
        <strain evidence="1 2">PR1</strain>
    </source>
</reference>
<dbReference type="EMBL" id="AAXU02000001">
    <property type="protein sequence ID" value="EAZ80766.1"/>
    <property type="molecule type" value="Genomic_DNA"/>
</dbReference>
<keyword evidence="2" id="KW-1185">Reference proteome</keyword>
<evidence type="ECO:0000313" key="2">
    <source>
        <dbReference type="Proteomes" id="UP000003919"/>
    </source>
</evidence>
<gene>
    <name evidence="1" type="ORF">ALPR1_07570</name>
</gene>
<sequence length="395" mass="45539">MRLIKWVLLVFFISCTGEKSEYQTEEKSETEPEEGIVLRPINIYEKLPDPIVQIDSLFEFVDLVPFEVPESAFLSSITKLKLVGSEFLVFDKKQLKLMLFDKSGKFIRTYGSKGEGPGEYLDISDFEVFDGKVYLMSRGNQALLVYDVDSGEFLEKIPIGIFGDKLASVGNGEFVIYVNHNTANDHFNIYRIDSMGNILDSYFRFDPKKETMIITISGFMTKSELGVNFSKPFHDTVYTYDVEGKDFKAKYHTDLLSEFMVENQRDFMALASPETLVKSVRGGESMNGNYLLENKDYLVFNFLDYSTFKSGVFDKENSEFSVFAYISENPIFRLFDDPQVLTDDNLLYFPVYGEKVMSDDFINQNFESEFQSKLVEKLEAKGKDYPYFICVSRIR</sequence>